<dbReference type="OrthoDB" id="2263259at2759"/>
<keyword evidence="3" id="KW-1185">Reference proteome</keyword>
<dbReference type="OMA" id="GITHICT"/>
<name>A0A1X2HTA9_SYNRA</name>
<organism evidence="2 3">
    <name type="scientific">Syncephalastrum racemosum</name>
    <name type="common">Filamentous fungus</name>
    <dbReference type="NCBI Taxonomy" id="13706"/>
    <lineage>
        <taxon>Eukaryota</taxon>
        <taxon>Fungi</taxon>
        <taxon>Fungi incertae sedis</taxon>
        <taxon>Mucoromycota</taxon>
        <taxon>Mucoromycotina</taxon>
        <taxon>Mucoromycetes</taxon>
        <taxon>Mucorales</taxon>
        <taxon>Syncephalastraceae</taxon>
        <taxon>Syncephalastrum</taxon>
    </lineage>
</organism>
<sequence>IRLLYHVAHEQLAISEGQGKETQNGITHICTAMTSQARKIQVCVNNGDAASINKAKSYIQDTIEYLGHQERKYGRARDTTPLPVTPAIQYLSKKRPDDTQDPPEDMDMDNLTRYAEKFRHPRNKKISWVACFKQGVEDDNELIKVFANSESLRPRINKYMKRTKR</sequence>
<feature type="non-terminal residue" evidence="2">
    <location>
        <position position="165"/>
    </location>
</feature>
<evidence type="ECO:0000313" key="2">
    <source>
        <dbReference type="EMBL" id="ORZ02832.1"/>
    </source>
</evidence>
<dbReference type="InParanoid" id="A0A1X2HTA9"/>
<protein>
    <submittedName>
        <fullName evidence="2">Uncharacterized protein</fullName>
    </submittedName>
</protein>
<dbReference type="AlphaFoldDB" id="A0A1X2HTA9"/>
<dbReference type="EMBL" id="MCGN01000001">
    <property type="protein sequence ID" value="ORZ02832.1"/>
    <property type="molecule type" value="Genomic_DNA"/>
</dbReference>
<reference evidence="2 3" key="1">
    <citation type="submission" date="2016-07" db="EMBL/GenBank/DDBJ databases">
        <title>Pervasive Adenine N6-methylation of Active Genes in Fungi.</title>
        <authorList>
            <consortium name="DOE Joint Genome Institute"/>
            <person name="Mondo S.J."/>
            <person name="Dannebaum R.O."/>
            <person name="Kuo R.C."/>
            <person name="Labutti K."/>
            <person name="Haridas S."/>
            <person name="Kuo A."/>
            <person name="Salamov A."/>
            <person name="Ahrendt S.R."/>
            <person name="Lipzen A."/>
            <person name="Sullivan W."/>
            <person name="Andreopoulos W.B."/>
            <person name="Clum A."/>
            <person name="Lindquist E."/>
            <person name="Daum C."/>
            <person name="Ramamoorthy G.K."/>
            <person name="Gryganskyi A."/>
            <person name="Culley D."/>
            <person name="Magnuson J.K."/>
            <person name="James T.Y."/>
            <person name="O'Malley M.A."/>
            <person name="Stajich J.E."/>
            <person name="Spatafora J.W."/>
            <person name="Visel A."/>
            <person name="Grigoriev I.V."/>
        </authorList>
    </citation>
    <scope>NUCLEOTIDE SEQUENCE [LARGE SCALE GENOMIC DNA]</scope>
    <source>
        <strain evidence="2 3">NRRL 2496</strain>
    </source>
</reference>
<comment type="caution">
    <text evidence="2">The sequence shown here is derived from an EMBL/GenBank/DDBJ whole genome shotgun (WGS) entry which is preliminary data.</text>
</comment>
<gene>
    <name evidence="2" type="ORF">BCR43DRAFT_423499</name>
</gene>
<proteinExistence type="predicted"/>
<evidence type="ECO:0000256" key="1">
    <source>
        <dbReference type="SAM" id="MobiDB-lite"/>
    </source>
</evidence>
<feature type="non-terminal residue" evidence="2">
    <location>
        <position position="1"/>
    </location>
</feature>
<evidence type="ECO:0000313" key="3">
    <source>
        <dbReference type="Proteomes" id="UP000242180"/>
    </source>
</evidence>
<accession>A0A1X2HTA9</accession>
<dbReference type="Proteomes" id="UP000242180">
    <property type="component" value="Unassembled WGS sequence"/>
</dbReference>
<feature type="region of interest" description="Disordered" evidence="1">
    <location>
        <begin position="72"/>
        <end position="107"/>
    </location>
</feature>